<dbReference type="CDD" id="cd00098">
    <property type="entry name" value="IgC1"/>
    <property type="match status" value="1"/>
</dbReference>
<protein>
    <recommendedName>
        <fullName evidence="2">Ig-like domain-containing protein</fullName>
    </recommendedName>
</protein>
<dbReference type="InterPro" id="IPR007110">
    <property type="entry name" value="Ig-like_dom"/>
</dbReference>
<evidence type="ECO:0000256" key="1">
    <source>
        <dbReference type="ARBA" id="ARBA00023319"/>
    </source>
</evidence>
<gene>
    <name evidence="3" type="ORF">RIMI_LOCUS18723104</name>
</gene>
<name>A0ABN9MAS6_9NEOB</name>
<feature type="domain" description="Ig-like" evidence="2">
    <location>
        <begin position="1"/>
        <end position="75"/>
    </location>
</feature>
<evidence type="ECO:0000259" key="2">
    <source>
        <dbReference type="PROSITE" id="PS50835"/>
    </source>
</evidence>
<dbReference type="PANTHER" id="PTHR23411">
    <property type="entry name" value="TAPASIN"/>
    <property type="match status" value="1"/>
</dbReference>
<dbReference type="InterPro" id="IPR036179">
    <property type="entry name" value="Ig-like_dom_sf"/>
</dbReference>
<keyword evidence="1" id="KW-0393">Immunoglobulin domain</keyword>
<proteinExistence type="predicted"/>
<dbReference type="Pfam" id="PF07654">
    <property type="entry name" value="C1-set"/>
    <property type="match status" value="2"/>
</dbReference>
<dbReference type="InterPro" id="IPR003597">
    <property type="entry name" value="Ig_C1-set"/>
</dbReference>
<sequence>MDRYPKPVTIQWVKYSKASSKSELDSQTCTTEPVPSQNDTYNVTNVLSVKPKSTDEDRDVYSCVITHRSLRDELTVILLSQSLLRKLSPTVSEITKEDLFHLEKSTLKCYISGFRPKDLTITLYLKKGIGNETKVCSWNSKENRNKSHNNNNELEIPLQSENDPISLDPIVTRDKLIYFNCICDVHITPIFQVHHGAVLTMEIQHGSLPLPICKDLSLRVKNIAKLGPIRTKQNSYQVGDLLDLECRIHSFYPKRIKVLWYKDTEIISKQNIKADTKENSFYYAISSVQHTVKEEDFWKTFRCKVKHQSTTSEFVNWKLEKTCYCEYCLACWKLWDAEWRLRTELPNVEQAQLRDLWSRPLTGSHLSGTNYLSHAQAATA</sequence>
<dbReference type="SMART" id="SM00407">
    <property type="entry name" value="IGc1"/>
    <property type="match status" value="2"/>
</dbReference>
<reference evidence="3" key="1">
    <citation type="submission" date="2023-07" db="EMBL/GenBank/DDBJ databases">
        <authorList>
            <person name="Stuckert A."/>
        </authorList>
    </citation>
    <scope>NUCLEOTIDE SEQUENCE</scope>
</reference>
<evidence type="ECO:0000313" key="4">
    <source>
        <dbReference type="Proteomes" id="UP001176940"/>
    </source>
</evidence>
<dbReference type="Proteomes" id="UP001176940">
    <property type="component" value="Unassembled WGS sequence"/>
</dbReference>
<keyword evidence="4" id="KW-1185">Reference proteome</keyword>
<evidence type="ECO:0000313" key="3">
    <source>
        <dbReference type="EMBL" id="CAJ0963553.1"/>
    </source>
</evidence>
<comment type="caution">
    <text evidence="3">The sequence shown here is derived from an EMBL/GenBank/DDBJ whole genome shotgun (WGS) entry which is preliminary data.</text>
</comment>
<dbReference type="SUPFAM" id="SSF48726">
    <property type="entry name" value="Immunoglobulin"/>
    <property type="match status" value="2"/>
</dbReference>
<dbReference type="InterPro" id="IPR050380">
    <property type="entry name" value="Immune_Resp_Modulators"/>
</dbReference>
<dbReference type="InterPro" id="IPR013783">
    <property type="entry name" value="Ig-like_fold"/>
</dbReference>
<organism evidence="3 4">
    <name type="scientific">Ranitomeya imitator</name>
    <name type="common">mimic poison frog</name>
    <dbReference type="NCBI Taxonomy" id="111125"/>
    <lineage>
        <taxon>Eukaryota</taxon>
        <taxon>Metazoa</taxon>
        <taxon>Chordata</taxon>
        <taxon>Craniata</taxon>
        <taxon>Vertebrata</taxon>
        <taxon>Euteleostomi</taxon>
        <taxon>Amphibia</taxon>
        <taxon>Batrachia</taxon>
        <taxon>Anura</taxon>
        <taxon>Neobatrachia</taxon>
        <taxon>Hyloidea</taxon>
        <taxon>Dendrobatidae</taxon>
        <taxon>Dendrobatinae</taxon>
        <taxon>Ranitomeya</taxon>
    </lineage>
</organism>
<dbReference type="EMBL" id="CAUEEQ010057892">
    <property type="protein sequence ID" value="CAJ0963553.1"/>
    <property type="molecule type" value="Genomic_DNA"/>
</dbReference>
<dbReference type="PROSITE" id="PS50835">
    <property type="entry name" value="IG_LIKE"/>
    <property type="match status" value="2"/>
</dbReference>
<accession>A0ABN9MAS6</accession>
<dbReference type="Gene3D" id="2.60.40.10">
    <property type="entry name" value="Immunoglobulins"/>
    <property type="match status" value="3"/>
</dbReference>
<feature type="domain" description="Ig-like" evidence="2">
    <location>
        <begin position="228"/>
        <end position="316"/>
    </location>
</feature>